<accession>A0A849VFE3</accession>
<gene>
    <name evidence="6" type="ORF">HG263_15745</name>
</gene>
<evidence type="ECO:0000313" key="7">
    <source>
        <dbReference type="Proteomes" id="UP000586305"/>
    </source>
</evidence>
<dbReference type="InterPro" id="IPR016163">
    <property type="entry name" value="Ald_DH_C"/>
</dbReference>
<dbReference type="EMBL" id="JABBPG010000007">
    <property type="protein sequence ID" value="NOU51986.1"/>
    <property type="molecule type" value="Genomic_DNA"/>
</dbReference>
<dbReference type="PANTHER" id="PTHR43353:SF5">
    <property type="entry name" value="SUCCINATE-SEMIALDEHYDE DEHYDROGENASE, MITOCHONDRIAL"/>
    <property type="match status" value="1"/>
</dbReference>
<dbReference type="RefSeq" id="WP_171627042.1">
    <property type="nucleotide sequence ID" value="NZ_JABBPG010000007.1"/>
</dbReference>
<dbReference type="Pfam" id="PF00171">
    <property type="entry name" value="Aldedh"/>
    <property type="match status" value="1"/>
</dbReference>
<dbReference type="FunFam" id="3.40.309.10:FF:000004">
    <property type="entry name" value="Succinate-semialdehyde dehydrogenase I"/>
    <property type="match status" value="1"/>
</dbReference>
<proteinExistence type="inferred from homology"/>
<dbReference type="InterPro" id="IPR029510">
    <property type="entry name" value="Ald_DH_CS_GLU"/>
</dbReference>
<dbReference type="InterPro" id="IPR016160">
    <property type="entry name" value="Ald_DH_CS_CYS"/>
</dbReference>
<keyword evidence="7" id="KW-1185">Reference proteome</keyword>
<dbReference type="GO" id="GO:0004777">
    <property type="term" value="F:succinate-semialdehyde dehydrogenase (NAD+) activity"/>
    <property type="evidence" value="ECO:0007669"/>
    <property type="project" value="TreeGrafter"/>
</dbReference>
<sequence>MSLLTGLEHSLIAGDEYQGKKRFSVLNPANAEQIAYVSQVDEQGVKLALNSALTTFDALKQTSAAQRSEVLQRWFELVIEHKAVLARLLTQEQGKPLKEAMGEVDYAAGFIQWYGEQAKRNYGEIIPANDQQHQLRIVKQGVGVVLGITPWNFPLAMITRKVAPAYAAGCSFILKPSEQTPLSAIALAKLALEAGMQKGAFQVLLTSDSAALIKPLCENPDIRKLTFTGSTKVGATLLSQCAGTIKRTSMELGGNAPFIFFESANIDNAITGLMAAKFRNAGQTCVAANRILIQQSIEQTVLAHLVEAVAQLVVGDGLSEGVDIGPLITVEAKQKAQKLVAEAVEQGAKIVYQGEELDGSFMAPMILTGVTPQMQIAQQEIFAPVVSVMSFSDESQALHIANDVKEGLAAYFYSQDVSQIHRVSMSLEYGMVGINEGMVSNPVAPFGGVKQSGLGREGAHQGLDEYLDIKYLCQKFD</sequence>
<protein>
    <submittedName>
        <fullName evidence="6">NAD-dependent succinate-semialdehyde dehydrogenase</fullName>
    </submittedName>
</protein>
<dbReference type="Proteomes" id="UP000586305">
    <property type="component" value="Unassembled WGS sequence"/>
</dbReference>
<dbReference type="InterPro" id="IPR016162">
    <property type="entry name" value="Ald_DH_N"/>
</dbReference>
<dbReference type="AlphaFoldDB" id="A0A849VFE3"/>
<evidence type="ECO:0000256" key="3">
    <source>
        <dbReference type="PROSITE-ProRule" id="PRU10007"/>
    </source>
</evidence>
<reference evidence="6 7" key="1">
    <citation type="submission" date="2020-04" db="EMBL/GenBank/DDBJ databases">
        <title>Pseudoalteromonas caenipelagi sp. nov., isolated from a tidal flat.</title>
        <authorList>
            <person name="Park S."/>
            <person name="Yoon J.-H."/>
        </authorList>
    </citation>
    <scope>NUCLEOTIDE SEQUENCE [LARGE SCALE GENOMIC DNA]</scope>
    <source>
        <strain evidence="6 7">JBTF-M23</strain>
    </source>
</reference>
<evidence type="ECO:0000256" key="2">
    <source>
        <dbReference type="ARBA" id="ARBA00023002"/>
    </source>
</evidence>
<evidence type="ECO:0000259" key="5">
    <source>
        <dbReference type="Pfam" id="PF00171"/>
    </source>
</evidence>
<dbReference type="FunFam" id="3.40.605.10:FF:000005">
    <property type="entry name" value="Succinate-semialdehyde dehydrogenase I"/>
    <property type="match status" value="1"/>
</dbReference>
<keyword evidence="2 4" id="KW-0560">Oxidoreductase</keyword>
<organism evidence="6 7">
    <name type="scientific">Pseudoalteromonas caenipelagi</name>
    <dbReference type="NCBI Taxonomy" id="2726988"/>
    <lineage>
        <taxon>Bacteria</taxon>
        <taxon>Pseudomonadati</taxon>
        <taxon>Pseudomonadota</taxon>
        <taxon>Gammaproteobacteria</taxon>
        <taxon>Alteromonadales</taxon>
        <taxon>Pseudoalteromonadaceae</taxon>
        <taxon>Pseudoalteromonas</taxon>
    </lineage>
</organism>
<dbReference type="Gene3D" id="3.40.309.10">
    <property type="entry name" value="Aldehyde Dehydrogenase, Chain A, domain 2"/>
    <property type="match status" value="1"/>
</dbReference>
<dbReference type="CDD" id="cd07103">
    <property type="entry name" value="ALDH_F5_SSADH_GabD"/>
    <property type="match status" value="1"/>
</dbReference>
<dbReference type="InterPro" id="IPR015590">
    <property type="entry name" value="Aldehyde_DH_dom"/>
</dbReference>
<dbReference type="SUPFAM" id="SSF53720">
    <property type="entry name" value="ALDH-like"/>
    <property type="match status" value="1"/>
</dbReference>
<dbReference type="PANTHER" id="PTHR43353">
    <property type="entry name" value="SUCCINATE-SEMIALDEHYDE DEHYDROGENASE, MITOCHONDRIAL"/>
    <property type="match status" value="1"/>
</dbReference>
<name>A0A849VFE3_9GAMM</name>
<dbReference type="GO" id="GO:0009450">
    <property type="term" value="P:gamma-aminobutyric acid catabolic process"/>
    <property type="evidence" value="ECO:0007669"/>
    <property type="project" value="TreeGrafter"/>
</dbReference>
<feature type="domain" description="Aldehyde dehydrogenase" evidence="5">
    <location>
        <begin position="21"/>
        <end position="471"/>
    </location>
</feature>
<evidence type="ECO:0000313" key="6">
    <source>
        <dbReference type="EMBL" id="NOU51986.1"/>
    </source>
</evidence>
<dbReference type="InterPro" id="IPR050740">
    <property type="entry name" value="Aldehyde_DH_Superfamily"/>
</dbReference>
<comment type="caution">
    <text evidence="6">The sequence shown here is derived from an EMBL/GenBank/DDBJ whole genome shotgun (WGS) entry which is preliminary data.</text>
</comment>
<comment type="similarity">
    <text evidence="1 4">Belongs to the aldehyde dehydrogenase family.</text>
</comment>
<evidence type="ECO:0000256" key="1">
    <source>
        <dbReference type="ARBA" id="ARBA00009986"/>
    </source>
</evidence>
<dbReference type="PROSITE" id="PS00687">
    <property type="entry name" value="ALDEHYDE_DEHYDR_GLU"/>
    <property type="match status" value="1"/>
</dbReference>
<dbReference type="PROSITE" id="PS00070">
    <property type="entry name" value="ALDEHYDE_DEHYDR_CYS"/>
    <property type="match status" value="1"/>
</dbReference>
<feature type="active site" evidence="3">
    <location>
        <position position="251"/>
    </location>
</feature>
<dbReference type="Gene3D" id="3.40.605.10">
    <property type="entry name" value="Aldehyde Dehydrogenase, Chain A, domain 1"/>
    <property type="match status" value="1"/>
</dbReference>
<dbReference type="InterPro" id="IPR016161">
    <property type="entry name" value="Ald_DH/histidinol_DH"/>
</dbReference>
<evidence type="ECO:0000256" key="4">
    <source>
        <dbReference type="RuleBase" id="RU003345"/>
    </source>
</evidence>